<organism evidence="1 2">
    <name type="scientific">Rhizorhapis suberifaciens</name>
    <name type="common">corky root of lettuce</name>
    <dbReference type="NCBI Taxonomy" id="13656"/>
    <lineage>
        <taxon>Bacteria</taxon>
        <taxon>Pseudomonadati</taxon>
        <taxon>Pseudomonadota</taxon>
        <taxon>Alphaproteobacteria</taxon>
        <taxon>Sphingomonadales</taxon>
        <taxon>Sphingomonadaceae</taxon>
        <taxon>Rhizorhapis</taxon>
    </lineage>
</organism>
<accession>A0A840HVU4</accession>
<dbReference type="RefSeq" id="WP_184475947.1">
    <property type="nucleotide sequence ID" value="NZ_JACHOV010000009.1"/>
</dbReference>
<dbReference type="AlphaFoldDB" id="A0A840HVU4"/>
<evidence type="ECO:0000313" key="1">
    <source>
        <dbReference type="EMBL" id="MBB4642175.1"/>
    </source>
</evidence>
<name>A0A840HVU4_9SPHN</name>
<comment type="caution">
    <text evidence="1">The sequence shown here is derived from an EMBL/GenBank/DDBJ whole genome shotgun (WGS) entry which is preliminary data.</text>
</comment>
<protein>
    <submittedName>
        <fullName evidence="1">Uncharacterized protein</fullName>
    </submittedName>
</protein>
<keyword evidence="2" id="KW-1185">Reference proteome</keyword>
<evidence type="ECO:0000313" key="2">
    <source>
        <dbReference type="Proteomes" id="UP000575068"/>
    </source>
</evidence>
<gene>
    <name evidence="1" type="ORF">HNQ99_002497</name>
</gene>
<dbReference type="Proteomes" id="UP000575068">
    <property type="component" value="Unassembled WGS sequence"/>
</dbReference>
<dbReference type="EMBL" id="JACHOV010000009">
    <property type="protein sequence ID" value="MBB4642175.1"/>
    <property type="molecule type" value="Genomic_DNA"/>
</dbReference>
<reference evidence="1 2" key="1">
    <citation type="submission" date="2020-08" db="EMBL/GenBank/DDBJ databases">
        <title>Genomic Encyclopedia of Type Strains, Phase IV (KMG-IV): sequencing the most valuable type-strain genomes for metagenomic binning, comparative biology and taxonomic classification.</title>
        <authorList>
            <person name="Goeker M."/>
        </authorList>
    </citation>
    <scope>NUCLEOTIDE SEQUENCE [LARGE SCALE GENOMIC DNA]</scope>
    <source>
        <strain evidence="1 2">DSM 7465</strain>
    </source>
</reference>
<proteinExistence type="predicted"/>
<sequence length="68" mass="7509">MIPTDIREIYGKREEIPTWPATLTQTQAKAEFAAWLQGVEDRIGTLRASNDGVAIDLTERQAPALAGR</sequence>